<dbReference type="InterPro" id="IPR036390">
    <property type="entry name" value="WH_DNA-bd_sf"/>
</dbReference>
<gene>
    <name evidence="1" type="ORF">HALOF300_02452</name>
</gene>
<proteinExistence type="predicted"/>
<keyword evidence="2" id="KW-1185">Reference proteome</keyword>
<accession>A0A7M4DJZ0</accession>
<dbReference type="RefSeq" id="WP_197522512.1">
    <property type="nucleotide sequence ID" value="NZ_CACRYJ010000034.1"/>
</dbReference>
<reference evidence="1 2" key="1">
    <citation type="submission" date="2019-11" db="EMBL/GenBank/DDBJ databases">
        <authorList>
            <person name="Criscuolo A."/>
        </authorList>
    </citation>
    <scope>NUCLEOTIDE SEQUENCE [LARGE SCALE GENOMIC DNA]</scope>
    <source>
        <strain evidence="1">CIP111667</strain>
    </source>
</reference>
<dbReference type="EMBL" id="CACRYJ010000034">
    <property type="protein sequence ID" value="VZO37377.1"/>
    <property type="molecule type" value="Genomic_DNA"/>
</dbReference>
<dbReference type="Gene3D" id="1.10.10.10">
    <property type="entry name" value="Winged helix-like DNA-binding domain superfamily/Winged helix DNA-binding domain"/>
    <property type="match status" value="1"/>
</dbReference>
<dbReference type="Proteomes" id="UP000419743">
    <property type="component" value="Unassembled WGS sequence"/>
</dbReference>
<dbReference type="SUPFAM" id="SSF46785">
    <property type="entry name" value="Winged helix' DNA-binding domain"/>
    <property type="match status" value="1"/>
</dbReference>
<sequence length="181" mass="18899">MDALAQVRSDVRGMVPASSLTGILGLTDVLGRIGQAGMALTHRIESVTGVRAGELQVLVAVEDGAEHPRAIAALTGQLPEAAEVTVKALVARGLLNRHAHPADTSGEPALVHVTPIGTAALEQAEAVQIRIVDALARTLGVEQTQDLNRTLKVVADVLEHGNAITDFDAVARPTHLRTIEA</sequence>
<evidence type="ECO:0000313" key="2">
    <source>
        <dbReference type="Proteomes" id="UP000419743"/>
    </source>
</evidence>
<organism evidence="1 2">
    <name type="scientific">Occultella aeris</name>
    <dbReference type="NCBI Taxonomy" id="2761496"/>
    <lineage>
        <taxon>Bacteria</taxon>
        <taxon>Bacillati</taxon>
        <taxon>Actinomycetota</taxon>
        <taxon>Actinomycetes</taxon>
        <taxon>Micrococcales</taxon>
        <taxon>Ruaniaceae</taxon>
        <taxon>Occultella</taxon>
    </lineage>
</organism>
<dbReference type="AlphaFoldDB" id="A0A7M4DJZ0"/>
<name>A0A7M4DJZ0_9MICO</name>
<protein>
    <recommendedName>
        <fullName evidence="3">MarR family transcriptional regulator</fullName>
    </recommendedName>
</protein>
<comment type="caution">
    <text evidence="1">The sequence shown here is derived from an EMBL/GenBank/DDBJ whole genome shotgun (WGS) entry which is preliminary data.</text>
</comment>
<evidence type="ECO:0000313" key="1">
    <source>
        <dbReference type="EMBL" id="VZO37377.1"/>
    </source>
</evidence>
<dbReference type="InterPro" id="IPR036388">
    <property type="entry name" value="WH-like_DNA-bd_sf"/>
</dbReference>
<evidence type="ECO:0008006" key="3">
    <source>
        <dbReference type="Google" id="ProtNLM"/>
    </source>
</evidence>